<keyword evidence="12" id="KW-1185">Reference proteome</keyword>
<feature type="region of interest" description="Disordered" evidence="9">
    <location>
        <begin position="1502"/>
        <end position="1523"/>
    </location>
</feature>
<keyword evidence="2" id="KW-0723">Serine/threonine-protein kinase</keyword>
<feature type="domain" description="Protein kinase" evidence="10">
    <location>
        <begin position="905"/>
        <end position="1305"/>
    </location>
</feature>
<dbReference type="Gene3D" id="3.30.460.10">
    <property type="entry name" value="Beta Polymerase, domain 2"/>
    <property type="match status" value="1"/>
</dbReference>
<dbReference type="PROSITE" id="PS00108">
    <property type="entry name" value="PROTEIN_KINASE_ST"/>
    <property type="match status" value="1"/>
</dbReference>
<feature type="region of interest" description="Disordered" evidence="9">
    <location>
        <begin position="1596"/>
        <end position="1627"/>
    </location>
</feature>
<dbReference type="InterPro" id="IPR008271">
    <property type="entry name" value="Ser/Thr_kinase_AS"/>
</dbReference>
<protein>
    <recommendedName>
        <fullName evidence="1">non-specific serine/threonine protein kinase</fullName>
        <ecNumber evidence="1">2.7.11.1</ecNumber>
    </recommendedName>
</protein>
<keyword evidence="3" id="KW-0808">Transferase</keyword>
<dbReference type="Proteomes" id="UP001055439">
    <property type="component" value="Chromosome 7"/>
</dbReference>
<evidence type="ECO:0000256" key="4">
    <source>
        <dbReference type="ARBA" id="ARBA00022741"/>
    </source>
</evidence>
<dbReference type="EC" id="2.7.11.1" evidence="1"/>
<feature type="region of interest" description="Disordered" evidence="9">
    <location>
        <begin position="475"/>
        <end position="507"/>
    </location>
</feature>
<keyword evidence="4" id="KW-0547">Nucleotide-binding</keyword>
<dbReference type="PANTHER" id="PTHR45979:SF30">
    <property type="entry name" value="NUCLEOTIDYLTRANSFERASE"/>
    <property type="match status" value="1"/>
</dbReference>
<dbReference type="Pfam" id="PF22600">
    <property type="entry name" value="MTPAP-like_central"/>
    <property type="match status" value="1"/>
</dbReference>
<feature type="region of interest" description="Disordered" evidence="9">
    <location>
        <begin position="653"/>
        <end position="714"/>
    </location>
</feature>
<dbReference type="FunFam" id="1.10.510.10:FF:000046">
    <property type="entry name" value="probable serine/threonine-protein kinase WNK9"/>
    <property type="match status" value="1"/>
</dbReference>
<feature type="compositionally biased region" description="Polar residues" evidence="9">
    <location>
        <begin position="477"/>
        <end position="497"/>
    </location>
</feature>
<evidence type="ECO:0000256" key="8">
    <source>
        <dbReference type="ARBA" id="ARBA00048679"/>
    </source>
</evidence>
<feature type="region of interest" description="Disordered" evidence="9">
    <location>
        <begin position="1"/>
        <end position="34"/>
    </location>
</feature>
<dbReference type="InterPro" id="IPR058921">
    <property type="entry name" value="PAP/OAS1-rel"/>
</dbReference>
<dbReference type="InterPro" id="IPR043519">
    <property type="entry name" value="NT_sf"/>
</dbReference>
<feature type="compositionally biased region" description="Polar residues" evidence="9">
    <location>
        <begin position="653"/>
        <end position="665"/>
    </location>
</feature>
<gene>
    <name evidence="11" type="ORF">MUK42_12502</name>
</gene>
<feature type="region of interest" description="Disordered" evidence="9">
    <location>
        <begin position="314"/>
        <end position="338"/>
    </location>
</feature>
<name>A0A9E7KGB6_9LILI</name>
<dbReference type="GO" id="GO:0005524">
    <property type="term" value="F:ATP binding"/>
    <property type="evidence" value="ECO:0007669"/>
    <property type="project" value="UniProtKB-KW"/>
</dbReference>
<dbReference type="SMART" id="SM00220">
    <property type="entry name" value="S_TKc"/>
    <property type="match status" value="1"/>
</dbReference>
<evidence type="ECO:0000256" key="3">
    <source>
        <dbReference type="ARBA" id="ARBA00022679"/>
    </source>
</evidence>
<dbReference type="Gene3D" id="1.10.1410.10">
    <property type="match status" value="1"/>
</dbReference>
<dbReference type="InterPro" id="IPR011009">
    <property type="entry name" value="Kinase-like_dom_sf"/>
</dbReference>
<dbReference type="Pfam" id="PF00069">
    <property type="entry name" value="Pkinase"/>
    <property type="match status" value="1"/>
</dbReference>
<dbReference type="InterPro" id="IPR000719">
    <property type="entry name" value="Prot_kinase_dom"/>
</dbReference>
<evidence type="ECO:0000259" key="10">
    <source>
        <dbReference type="PROSITE" id="PS50011"/>
    </source>
</evidence>
<feature type="region of interest" description="Disordered" evidence="9">
    <location>
        <begin position="822"/>
        <end position="841"/>
    </location>
</feature>
<organism evidence="11 12">
    <name type="scientific">Musa troglodytarum</name>
    <name type="common">fe'i banana</name>
    <dbReference type="NCBI Taxonomy" id="320322"/>
    <lineage>
        <taxon>Eukaryota</taxon>
        <taxon>Viridiplantae</taxon>
        <taxon>Streptophyta</taxon>
        <taxon>Embryophyta</taxon>
        <taxon>Tracheophyta</taxon>
        <taxon>Spermatophyta</taxon>
        <taxon>Magnoliopsida</taxon>
        <taxon>Liliopsida</taxon>
        <taxon>Zingiberales</taxon>
        <taxon>Musaceae</taxon>
        <taxon>Musa</taxon>
    </lineage>
</organism>
<dbReference type="OrthoDB" id="273917at2759"/>
<evidence type="ECO:0000256" key="6">
    <source>
        <dbReference type="ARBA" id="ARBA00022840"/>
    </source>
</evidence>
<evidence type="ECO:0000256" key="7">
    <source>
        <dbReference type="ARBA" id="ARBA00047899"/>
    </source>
</evidence>
<evidence type="ECO:0000256" key="9">
    <source>
        <dbReference type="SAM" id="MobiDB-lite"/>
    </source>
</evidence>
<comment type="catalytic activity">
    <reaction evidence="7">
        <text>L-threonyl-[protein] + ATP = O-phospho-L-threonyl-[protein] + ADP + H(+)</text>
        <dbReference type="Rhea" id="RHEA:46608"/>
        <dbReference type="Rhea" id="RHEA-COMP:11060"/>
        <dbReference type="Rhea" id="RHEA-COMP:11605"/>
        <dbReference type="ChEBI" id="CHEBI:15378"/>
        <dbReference type="ChEBI" id="CHEBI:30013"/>
        <dbReference type="ChEBI" id="CHEBI:30616"/>
        <dbReference type="ChEBI" id="CHEBI:61977"/>
        <dbReference type="ChEBI" id="CHEBI:456216"/>
        <dbReference type="EC" id="2.7.11.1"/>
    </reaction>
</comment>
<accession>A0A9E7KGB6</accession>
<dbReference type="PROSITE" id="PS50011">
    <property type="entry name" value="PROTEIN_KINASE_DOM"/>
    <property type="match status" value="1"/>
</dbReference>
<sequence>MGDLQSWPPLANGDAAGGHHSPRAQLQEPNPHPSMIRAENWRRAEEATREVLRSIRPTVVSEQRRKAVVDYVQQLLRTRIQSDVFPFGSVPLKTYLPDGDIDLTALGLPNTEDALANDVCSVLGEEEGNKDAEFEVKDVQLIRAEVKLVKCIVQNIVVDISFNQIGGLCTLCFLEKVLYMFLDYYSKFNWEKYCVSLDGPVSVSSLPELVVEPPESNGSCLLLNEEFIKECIEMFSVPSRAYGNNYQVFTQKHLNIVDPLKRNNNLGRSVSKGNFYRIRSAFTYGARKLGQILLLPSESIANEVNLFFKSTLDRHGSGERPDVQDAASSRPDSATIDDNGVESILSNLNIEDNNKESHLPCSTASMSNGTLSEKINNIKILDSEQENTSKKQSDRHSSSQNYNSNWLHNCFKIGSVVPVEDVSGKHLVDNAGDLVSARAYDSRSSDESLKASTSGKVHHAPHLFFHVENISEDGTIDNLNSGDNGTERVSSSRSSAPNEEMKHEIKTSSSTSCFRKPSFSVAAGSIHESSSSSWNSYLSEDSSLGDCSTNGNLSHASPKSSKLSDLIGDYRLYFSNLQHAQELQECIVSPYLVPVYRTSPSQFQSKHTWNMRNMYPHLGANGLGPAPPFSPSYYLIPPVISNEYGTKVITKTRGTGTYLPNTNSRSYRDRQPSGRGKNQMLTDHFPRYRRNGHMDTPDYGGSSEERNQWSSPRSQAPAFVVNGHEKPIPLDVPQSTRPAFVVAPHGNVSGGKLEFGSLGPVTVGVPSPGQGGNFESANPVGRASGSVIPESTVERPYKSLNHARLSQPYQLKDEDNLANSAGHHRRCRLPPSSSHHHTPLFSDVPLTPPSLIIRLLPPWELPFVSSMAKSNRSHGLFNLGGPQHTVSAAFETSHENDLHSSTDATTLASMIGSGACLHSLRAEAVALVACNIMLSVDDDAGLLRLLLFLVFPYENHRRTVTGAHPSFFSCQLSCNATIFRQTVVARHDRDTAPESRRRFSRCPPAVPLQTMTRTLYRAVRHLTNDSCSFFASSIWMPTQTVCHPSRWGLRSSKPCESCYYNYHTTALNPHILLFHLQWQFDEVLGRGAMKTVCKAFDEVNGTEVAWNQAKLCSMLRSPEALQRMYSEVHLLSSLHHEYRQRYPHVNIGAIKNWARQILRGLAYLHGHDPPVIHRDIKCDNILINGHLGQVKIGDFGLAAVLRGSQPAHTVIRTPEFMAPELYEEEYNELVDIYSFGMCVLEMLTSEYPYSECFNPAQIYKKVTSGRLPDAFYGIHDPEAKRFVGRCLEDVSKRPSAEELLLDPFLALDDHTVPADAVNGIRSQDQDGLHSIEFHDANSTVWRTDMTITGKMNPEDDTIFLRVQIADEEGHVRNIHFPFDIVCDTPIDVANEMVKELEITDREPSEIAEMIAQEITALVPGWKARSAPNYVYHVYNYEDDAEDGCNHPFYSLSSSASSQGSVFGTGHCLGMLDQQQHPHQEEWFQGDLHSDEDAMSYTQSGRYSSVNYSSRDEQESKVSFHGSHKSTKLGEDAAVADEFYKQCNILPERSRKPVGGRRLTRNRSMVDMRNQLLHRNLAEQLKKRLFKTVGAVENIGFQTPCDGSRNPSSSSPADRRKQKAIGPSVACD</sequence>
<dbReference type="Gene3D" id="3.30.200.20">
    <property type="entry name" value="Phosphorylase Kinase, domain 1"/>
    <property type="match status" value="1"/>
</dbReference>
<reference evidence="11" key="1">
    <citation type="submission" date="2022-05" db="EMBL/GenBank/DDBJ databases">
        <title>The Musa troglodytarum L. genome provides insights into the mechanism of non-climacteric behaviour and enrichment of carotenoids.</title>
        <authorList>
            <person name="Wang J."/>
        </authorList>
    </citation>
    <scope>NUCLEOTIDE SEQUENCE</scope>
    <source>
        <tissue evidence="11">Leaf</tissue>
    </source>
</reference>
<evidence type="ECO:0000256" key="2">
    <source>
        <dbReference type="ARBA" id="ARBA00022527"/>
    </source>
</evidence>
<dbReference type="Gene3D" id="1.10.510.10">
    <property type="entry name" value="Transferase(Phosphotransferase) domain 1"/>
    <property type="match status" value="1"/>
</dbReference>
<dbReference type="SUPFAM" id="SSF81631">
    <property type="entry name" value="PAP/OAS1 substrate-binding domain"/>
    <property type="match status" value="1"/>
</dbReference>
<evidence type="ECO:0000256" key="1">
    <source>
        <dbReference type="ARBA" id="ARBA00012513"/>
    </source>
</evidence>
<dbReference type="SUPFAM" id="SSF81301">
    <property type="entry name" value="Nucleotidyltransferase"/>
    <property type="match status" value="1"/>
</dbReference>
<dbReference type="EMBL" id="CP097509">
    <property type="protein sequence ID" value="URE15694.1"/>
    <property type="molecule type" value="Genomic_DNA"/>
</dbReference>
<dbReference type="Pfam" id="PF26180">
    <property type="entry name" value="PAP-OAS1"/>
    <property type="match status" value="1"/>
</dbReference>
<dbReference type="InterPro" id="IPR058920">
    <property type="entry name" value="PAP-OAS1-bd-rel"/>
</dbReference>
<feature type="compositionally biased region" description="Basic and acidic residues" evidence="9">
    <location>
        <begin position="314"/>
        <end position="323"/>
    </location>
</feature>
<evidence type="ECO:0000313" key="11">
    <source>
        <dbReference type="EMBL" id="URE15694.1"/>
    </source>
</evidence>
<keyword evidence="5" id="KW-0418">Kinase</keyword>
<dbReference type="InterPro" id="IPR054708">
    <property type="entry name" value="MTPAP-like_central"/>
</dbReference>
<proteinExistence type="predicted"/>
<dbReference type="Gene3D" id="3.10.20.90">
    <property type="entry name" value="Phosphatidylinositol 3-kinase Catalytic Subunit, Chain A, domain 1"/>
    <property type="match status" value="1"/>
</dbReference>
<dbReference type="GO" id="GO:0004674">
    <property type="term" value="F:protein serine/threonine kinase activity"/>
    <property type="evidence" value="ECO:0007669"/>
    <property type="project" value="UniProtKB-KW"/>
</dbReference>
<dbReference type="SUPFAM" id="SSF56112">
    <property type="entry name" value="Protein kinase-like (PK-like)"/>
    <property type="match status" value="1"/>
</dbReference>
<dbReference type="CDD" id="cd05402">
    <property type="entry name" value="NT_PAP_TUTase"/>
    <property type="match status" value="1"/>
</dbReference>
<keyword evidence="6" id="KW-0067">ATP-binding</keyword>
<evidence type="ECO:0000256" key="5">
    <source>
        <dbReference type="ARBA" id="ARBA00022777"/>
    </source>
</evidence>
<dbReference type="PANTHER" id="PTHR45979">
    <property type="entry name" value="PAP/OAS1 SUBSTRATE-BINDING DOMAIN SUPERFAMILY"/>
    <property type="match status" value="1"/>
</dbReference>
<comment type="catalytic activity">
    <reaction evidence="8">
        <text>L-seryl-[protein] + ATP = O-phospho-L-seryl-[protein] + ADP + H(+)</text>
        <dbReference type="Rhea" id="RHEA:17989"/>
        <dbReference type="Rhea" id="RHEA-COMP:9863"/>
        <dbReference type="Rhea" id="RHEA-COMP:11604"/>
        <dbReference type="ChEBI" id="CHEBI:15378"/>
        <dbReference type="ChEBI" id="CHEBI:29999"/>
        <dbReference type="ChEBI" id="CHEBI:30616"/>
        <dbReference type="ChEBI" id="CHEBI:83421"/>
        <dbReference type="ChEBI" id="CHEBI:456216"/>
        <dbReference type="EC" id="2.7.11.1"/>
    </reaction>
</comment>
<evidence type="ECO:0000313" key="12">
    <source>
        <dbReference type="Proteomes" id="UP001055439"/>
    </source>
</evidence>
<feature type="compositionally biased region" description="Basic residues" evidence="9">
    <location>
        <begin position="822"/>
        <end position="838"/>
    </location>
</feature>